<evidence type="ECO:0000313" key="2">
    <source>
        <dbReference type="Proteomes" id="UP000092993"/>
    </source>
</evidence>
<evidence type="ECO:0000313" key="1">
    <source>
        <dbReference type="EMBL" id="OBZ79241.1"/>
    </source>
</evidence>
<gene>
    <name evidence="1" type="ORF">A0H81_00383</name>
</gene>
<comment type="caution">
    <text evidence="1">The sequence shown here is derived from an EMBL/GenBank/DDBJ whole genome shotgun (WGS) entry which is preliminary data.</text>
</comment>
<organism evidence="1 2">
    <name type="scientific">Grifola frondosa</name>
    <name type="common">Maitake</name>
    <name type="synonym">Polyporus frondosus</name>
    <dbReference type="NCBI Taxonomy" id="5627"/>
    <lineage>
        <taxon>Eukaryota</taxon>
        <taxon>Fungi</taxon>
        <taxon>Dikarya</taxon>
        <taxon>Basidiomycota</taxon>
        <taxon>Agaricomycotina</taxon>
        <taxon>Agaricomycetes</taxon>
        <taxon>Polyporales</taxon>
        <taxon>Grifolaceae</taxon>
        <taxon>Grifola</taxon>
    </lineage>
</organism>
<accession>A0A1C7MQW4</accession>
<protein>
    <submittedName>
        <fullName evidence="1">Uncharacterized protein</fullName>
    </submittedName>
</protein>
<reference evidence="1 2" key="1">
    <citation type="submission" date="2016-03" db="EMBL/GenBank/DDBJ databases">
        <title>Whole genome sequencing of Grifola frondosa 9006-11.</title>
        <authorList>
            <person name="Min B."/>
            <person name="Park H."/>
            <person name="Kim J.-G."/>
            <person name="Cho H."/>
            <person name="Oh Y.-L."/>
            <person name="Kong W.-S."/>
            <person name="Choi I.-G."/>
        </authorList>
    </citation>
    <scope>NUCLEOTIDE SEQUENCE [LARGE SCALE GENOMIC DNA]</scope>
    <source>
        <strain evidence="1 2">9006-11</strain>
    </source>
</reference>
<dbReference type="EMBL" id="LUGG01000001">
    <property type="protein sequence ID" value="OBZ79241.1"/>
    <property type="molecule type" value="Genomic_DNA"/>
</dbReference>
<name>A0A1C7MQW4_GRIFR</name>
<keyword evidence="2" id="KW-1185">Reference proteome</keyword>
<dbReference type="AlphaFoldDB" id="A0A1C7MQW4"/>
<sequence>MQILQPKQHLLSDYFNKIRCNTCLLVPLNKGEQILAEGFEDEAYVDIFWCTMVEGVQEGDYVVATTM</sequence>
<proteinExistence type="predicted"/>
<dbReference type="Proteomes" id="UP000092993">
    <property type="component" value="Unassembled WGS sequence"/>
</dbReference>